<accession>A0A7W6K7H8</accession>
<feature type="transmembrane region" description="Helical" evidence="3">
    <location>
        <begin position="163"/>
        <end position="185"/>
    </location>
</feature>
<dbReference type="Gene3D" id="3.40.50.80">
    <property type="entry name" value="Nucleotide-binding domain of ferredoxin-NADP reductase (FNR) module"/>
    <property type="match status" value="1"/>
</dbReference>
<keyword evidence="3" id="KW-0812">Transmembrane</keyword>
<dbReference type="InterPro" id="IPR001433">
    <property type="entry name" value="OxRdtase_FAD/NAD-bd"/>
</dbReference>
<feature type="transmembrane region" description="Helical" evidence="3">
    <location>
        <begin position="121"/>
        <end position="142"/>
    </location>
</feature>
<dbReference type="PANTHER" id="PTHR19384">
    <property type="entry name" value="NITRIC OXIDE SYNTHASE-RELATED"/>
    <property type="match status" value="1"/>
</dbReference>
<keyword evidence="3" id="KW-0472">Membrane</keyword>
<dbReference type="PROSITE" id="PS51384">
    <property type="entry name" value="FAD_FR"/>
    <property type="match status" value="1"/>
</dbReference>
<dbReference type="GO" id="GO:0005829">
    <property type="term" value="C:cytosol"/>
    <property type="evidence" value="ECO:0007669"/>
    <property type="project" value="TreeGrafter"/>
</dbReference>
<evidence type="ECO:0000259" key="5">
    <source>
        <dbReference type="PROSITE" id="PS51384"/>
    </source>
</evidence>
<feature type="transmembrane region" description="Helical" evidence="3">
    <location>
        <begin position="287"/>
        <end position="312"/>
    </location>
</feature>
<dbReference type="Pfam" id="PF00258">
    <property type="entry name" value="Flavodoxin_1"/>
    <property type="match status" value="1"/>
</dbReference>
<evidence type="ECO:0000256" key="3">
    <source>
        <dbReference type="SAM" id="Phobius"/>
    </source>
</evidence>
<dbReference type="Gene3D" id="2.40.30.10">
    <property type="entry name" value="Translation factors"/>
    <property type="match status" value="1"/>
</dbReference>
<dbReference type="InterPro" id="IPR029039">
    <property type="entry name" value="Flavoprotein-like_sf"/>
</dbReference>
<dbReference type="GO" id="GO:0004783">
    <property type="term" value="F:sulfite reductase (NADPH) activity"/>
    <property type="evidence" value="ECO:0007669"/>
    <property type="project" value="UniProtKB-EC"/>
</dbReference>
<evidence type="ECO:0000313" key="7">
    <source>
        <dbReference type="Proteomes" id="UP000584824"/>
    </source>
</evidence>
<feature type="domain" description="Flavodoxin-like" evidence="4">
    <location>
        <begin position="330"/>
        <end position="466"/>
    </location>
</feature>
<dbReference type="Pfam" id="PF00175">
    <property type="entry name" value="NAD_binding_1"/>
    <property type="match status" value="1"/>
</dbReference>
<keyword evidence="1" id="KW-0285">Flavoprotein</keyword>
<sequence length="732" mass="77418">MIRSLHRWFGLVAAGLLIVIALSGTALSVFPAAEVFGTPAAQAISVAELAARVQAAEPSVEQIRRAPSGRITAYYFEGDQPASAIIDPATGQPAGSAGTSSLQRLLTNVHRSLLLDDTGRLVTAGGAAAMLLLSVSGLFVMARRAGSWRGILKPVRGKGNGRLHTIVSRLALPGLFLSALTALWMTAATFDILPEGAGAPPFPATVSGETHVPVASIAALQAIPLEELKSLNFPADGDATDVFTVKTERGQGYIDQGNGALLAWNDANWVDTVNDTAAMLHTGQGMAWLGLLLGLSALGVPVLGWTGVKVWLDSRRDRKRASIAAGEADTIILVGSEGGTTWGFAETLRGTLAEQGFAVHVAAMSAFAPERWTKAKRLLLLAATYGDGEAPTSAAGFLERFAGAPVRPDLSLAVLGFGERTFPAYCGFAAKIAREAEEKGWTVLTPFETVDRQSPQDFARWGRALAQALGQDFELNHQTVAPKLWTLTLVSRRDYGANVQATTAILRFALPVPSLWQRLTGKGLPRFEAGDLIGIVPEGSDLPRFYSLASGAKDGFLEICVRRQAGGLCSTRLTALEPGETVTAFIRPNPAFRPARGRQPIILIGAGTGIGPLAGFARANRAHQPMYLYFGTRHPASDALYAEELADWKDDGRLTSVFTAFSRTATPAYVQDILRRDASRLAKLIAAGGQVLVCGGRDMAAGVAAALADILAPQGMSLASLKAEGRYAEDIY</sequence>
<evidence type="ECO:0000313" key="6">
    <source>
        <dbReference type="EMBL" id="MBB4105691.1"/>
    </source>
</evidence>
<dbReference type="Pfam" id="PF03929">
    <property type="entry name" value="PepSY_TM"/>
    <property type="match status" value="1"/>
</dbReference>
<dbReference type="InterPro" id="IPR008254">
    <property type="entry name" value="Flavodoxin/NO_synth"/>
</dbReference>
<dbReference type="Gene3D" id="3.40.50.360">
    <property type="match status" value="1"/>
</dbReference>
<name>A0A7W6K7H8_9HYPH</name>
<evidence type="ECO:0000259" key="4">
    <source>
        <dbReference type="PROSITE" id="PS50902"/>
    </source>
</evidence>
<dbReference type="SUPFAM" id="SSF63380">
    <property type="entry name" value="Riboflavin synthase domain-like"/>
    <property type="match status" value="1"/>
</dbReference>
<dbReference type="CDD" id="cd06201">
    <property type="entry name" value="SiR_like2"/>
    <property type="match status" value="1"/>
</dbReference>
<dbReference type="GO" id="GO:0050660">
    <property type="term" value="F:flavin adenine dinucleotide binding"/>
    <property type="evidence" value="ECO:0007669"/>
    <property type="project" value="TreeGrafter"/>
</dbReference>
<dbReference type="SUPFAM" id="SSF52343">
    <property type="entry name" value="Ferredoxin reductase-like, C-terminal NADP-linked domain"/>
    <property type="match status" value="1"/>
</dbReference>
<dbReference type="GO" id="GO:0010181">
    <property type="term" value="F:FMN binding"/>
    <property type="evidence" value="ECO:0007669"/>
    <property type="project" value="InterPro"/>
</dbReference>
<dbReference type="InterPro" id="IPR001709">
    <property type="entry name" value="Flavoprot_Pyr_Nucl_cyt_Rdtase"/>
</dbReference>
<organism evidence="6 7">
    <name type="scientific">Allorhizobium borbori</name>
    <dbReference type="NCBI Taxonomy" id="485907"/>
    <lineage>
        <taxon>Bacteria</taxon>
        <taxon>Pseudomonadati</taxon>
        <taxon>Pseudomonadota</taxon>
        <taxon>Alphaproteobacteria</taxon>
        <taxon>Hyphomicrobiales</taxon>
        <taxon>Rhizobiaceae</taxon>
        <taxon>Rhizobium/Agrobacterium group</taxon>
        <taxon>Allorhizobium</taxon>
    </lineage>
</organism>
<evidence type="ECO:0000256" key="1">
    <source>
        <dbReference type="ARBA" id="ARBA00022630"/>
    </source>
</evidence>
<keyword evidence="7" id="KW-1185">Reference proteome</keyword>
<dbReference type="RefSeq" id="WP_183795395.1">
    <property type="nucleotide sequence ID" value="NZ_JACIDU010000027.1"/>
</dbReference>
<keyword evidence="3" id="KW-1133">Transmembrane helix</keyword>
<dbReference type="PRINTS" id="PR00371">
    <property type="entry name" value="FPNCR"/>
</dbReference>
<dbReference type="EMBL" id="JACIDU010000027">
    <property type="protein sequence ID" value="MBB4105691.1"/>
    <property type="molecule type" value="Genomic_DNA"/>
</dbReference>
<dbReference type="InterPro" id="IPR005625">
    <property type="entry name" value="PepSY-ass_TM"/>
</dbReference>
<dbReference type="EC" id="1.8.1.2" evidence="6"/>
<dbReference type="InterPro" id="IPR017927">
    <property type="entry name" value="FAD-bd_FR_type"/>
</dbReference>
<keyword evidence="6" id="KW-0560">Oxidoreductase</keyword>
<dbReference type="AlphaFoldDB" id="A0A7W6K7H8"/>
<protein>
    <submittedName>
        <fullName evidence="6">Sulfite reductase (NADPH) flavoprotein alpha-component</fullName>
        <ecNumber evidence="6">1.8.1.2</ecNumber>
    </submittedName>
</protein>
<dbReference type="PROSITE" id="PS50902">
    <property type="entry name" value="FLAVODOXIN_LIKE"/>
    <property type="match status" value="1"/>
</dbReference>
<dbReference type="InterPro" id="IPR017938">
    <property type="entry name" value="Riboflavin_synthase-like_b-brl"/>
</dbReference>
<dbReference type="SUPFAM" id="SSF52218">
    <property type="entry name" value="Flavoproteins"/>
    <property type="match status" value="1"/>
</dbReference>
<gene>
    <name evidence="6" type="ORF">GGQ66_004279</name>
</gene>
<keyword evidence="2" id="KW-0288">FMN</keyword>
<reference evidence="6 7" key="1">
    <citation type="submission" date="2020-08" db="EMBL/GenBank/DDBJ databases">
        <title>Genomic Encyclopedia of Type Strains, Phase IV (KMG-IV): sequencing the most valuable type-strain genomes for metagenomic binning, comparative biology and taxonomic classification.</title>
        <authorList>
            <person name="Goeker M."/>
        </authorList>
    </citation>
    <scope>NUCLEOTIDE SEQUENCE [LARGE SCALE GENOMIC DNA]</scope>
    <source>
        <strain evidence="6 7">DSM 26385</strain>
    </source>
</reference>
<comment type="caution">
    <text evidence="6">The sequence shown here is derived from an EMBL/GenBank/DDBJ whole genome shotgun (WGS) entry which is preliminary data.</text>
</comment>
<feature type="domain" description="FAD-binding FR-type" evidence="5">
    <location>
        <begin position="482"/>
        <end position="595"/>
    </location>
</feature>
<dbReference type="Proteomes" id="UP000584824">
    <property type="component" value="Unassembled WGS sequence"/>
</dbReference>
<proteinExistence type="predicted"/>
<evidence type="ECO:0000256" key="2">
    <source>
        <dbReference type="ARBA" id="ARBA00022643"/>
    </source>
</evidence>
<dbReference type="InterPro" id="IPR039261">
    <property type="entry name" value="FNR_nucleotide-bd"/>
</dbReference>